<keyword evidence="12" id="KW-0505">Motor protein</keyword>
<dbReference type="InterPro" id="IPR042219">
    <property type="entry name" value="AAA_lid_11_sf"/>
</dbReference>
<dbReference type="InterPro" id="IPR054354">
    <property type="entry name" value="DYNC2H1-like_lid"/>
</dbReference>
<dbReference type="Pfam" id="PF12781">
    <property type="entry name" value="AAA_9"/>
    <property type="match status" value="1"/>
</dbReference>
<dbReference type="InterPro" id="IPR027417">
    <property type="entry name" value="P-loop_NTPase"/>
</dbReference>
<dbReference type="Pfam" id="PF03028">
    <property type="entry name" value="Dynein_heavy"/>
    <property type="match status" value="1"/>
</dbReference>
<feature type="coiled-coil region" evidence="15">
    <location>
        <begin position="490"/>
        <end position="517"/>
    </location>
</feature>
<dbReference type="Pfam" id="PF08385">
    <property type="entry name" value="DHC_N1"/>
    <property type="match status" value="1"/>
</dbReference>
<evidence type="ECO:0000256" key="7">
    <source>
        <dbReference type="ARBA" id="ARBA00022737"/>
    </source>
</evidence>
<dbReference type="InterPro" id="IPR013594">
    <property type="entry name" value="Dynein_heavy_tail"/>
</dbReference>
<dbReference type="Gene3D" id="1.20.140.100">
    <property type="entry name" value="Dynein heavy chain, N-terminal domain 2"/>
    <property type="match status" value="1"/>
</dbReference>
<evidence type="ECO:0000256" key="8">
    <source>
        <dbReference type="ARBA" id="ARBA00022741"/>
    </source>
</evidence>
<accession>A0AAD2CS75</accession>
<name>A0AAD2CS75_9STRA</name>
<dbReference type="FunFam" id="1.20.920.20:FF:000002">
    <property type="entry name" value="Cytoplasmic dynein 1 heavy chain"/>
    <property type="match status" value="1"/>
</dbReference>
<dbReference type="Pfam" id="PF12777">
    <property type="entry name" value="MT"/>
    <property type="match status" value="1"/>
</dbReference>
<evidence type="ECO:0000256" key="4">
    <source>
        <dbReference type="ARBA" id="ARBA00022197"/>
    </source>
</evidence>
<dbReference type="Gene3D" id="1.10.472.130">
    <property type="match status" value="1"/>
</dbReference>
<keyword evidence="9" id="KW-0067">ATP-binding</keyword>
<dbReference type="InterPro" id="IPR035706">
    <property type="entry name" value="AAA_9"/>
</dbReference>
<evidence type="ECO:0000313" key="18">
    <source>
        <dbReference type="EMBL" id="CAJ1941447.1"/>
    </source>
</evidence>
<evidence type="ECO:0000256" key="5">
    <source>
        <dbReference type="ARBA" id="ARBA00022490"/>
    </source>
</evidence>
<dbReference type="PANTHER" id="PTHR46532:SF4">
    <property type="entry name" value="AAA+ ATPASE DOMAIN-CONTAINING PROTEIN"/>
    <property type="match status" value="1"/>
</dbReference>
<keyword evidence="8" id="KW-0547">Nucleotide-binding</keyword>
<dbReference type="FunFam" id="1.20.140.100:FF:000002">
    <property type="entry name" value="Cytoplasmic dynein heavy chain 1"/>
    <property type="match status" value="1"/>
</dbReference>
<evidence type="ECO:0000256" key="3">
    <source>
        <dbReference type="ARBA" id="ARBA00011655"/>
    </source>
</evidence>
<keyword evidence="6" id="KW-0493">Microtubule</keyword>
<dbReference type="GO" id="GO:0005874">
    <property type="term" value="C:microtubule"/>
    <property type="evidence" value="ECO:0007669"/>
    <property type="project" value="UniProtKB-KW"/>
</dbReference>
<dbReference type="Gene3D" id="3.40.50.300">
    <property type="entry name" value="P-loop containing nucleotide triphosphate hydrolases"/>
    <property type="match status" value="5"/>
</dbReference>
<protein>
    <recommendedName>
        <fullName evidence="4">Dynein heavy chain, cytoplasmic</fullName>
    </recommendedName>
    <alternativeName>
        <fullName evidence="14">Dynein heavy chain, cytosolic</fullName>
    </alternativeName>
</protein>
<dbReference type="EMBL" id="CAKOGP040001013">
    <property type="protein sequence ID" value="CAJ1941447.1"/>
    <property type="molecule type" value="Genomic_DNA"/>
</dbReference>
<evidence type="ECO:0000256" key="13">
    <source>
        <dbReference type="ARBA" id="ARBA00023212"/>
    </source>
</evidence>
<dbReference type="FunFam" id="3.40.50.300:FF:000071">
    <property type="entry name" value="Cytoplasmic dynein heavy chain 1"/>
    <property type="match status" value="1"/>
</dbReference>
<evidence type="ECO:0000256" key="6">
    <source>
        <dbReference type="ARBA" id="ARBA00022701"/>
    </source>
</evidence>
<dbReference type="Pfam" id="PF08393">
    <property type="entry name" value="DHC_N2"/>
    <property type="match status" value="1"/>
</dbReference>
<evidence type="ECO:0000256" key="14">
    <source>
        <dbReference type="ARBA" id="ARBA00033439"/>
    </source>
</evidence>
<dbReference type="GO" id="GO:0051959">
    <property type="term" value="F:dynein light intermediate chain binding"/>
    <property type="evidence" value="ECO:0007669"/>
    <property type="project" value="InterPro"/>
</dbReference>
<evidence type="ECO:0000256" key="9">
    <source>
        <dbReference type="ARBA" id="ARBA00022840"/>
    </source>
</evidence>
<dbReference type="SMART" id="SM00382">
    <property type="entry name" value="AAA"/>
    <property type="match status" value="4"/>
</dbReference>
<dbReference type="Pfam" id="PF12780">
    <property type="entry name" value="AAA_8"/>
    <property type="match status" value="1"/>
</dbReference>
<evidence type="ECO:0000256" key="16">
    <source>
        <dbReference type="SAM" id="MobiDB-lite"/>
    </source>
</evidence>
<evidence type="ECO:0000256" key="12">
    <source>
        <dbReference type="ARBA" id="ARBA00023175"/>
    </source>
</evidence>
<comment type="similarity">
    <text evidence="2">Belongs to the dynein heavy chain family.</text>
</comment>
<dbReference type="Pfam" id="PF18198">
    <property type="entry name" value="AAA_lid_11"/>
    <property type="match status" value="1"/>
</dbReference>
<evidence type="ECO:0000256" key="15">
    <source>
        <dbReference type="SAM" id="Coils"/>
    </source>
</evidence>
<dbReference type="InterPro" id="IPR024743">
    <property type="entry name" value="Dynein_HC_stalk"/>
</dbReference>
<comment type="subunit">
    <text evidence="3">Consists of at least two heavy chains and a number of intermediate and light chains.</text>
</comment>
<dbReference type="InterPro" id="IPR025662">
    <property type="entry name" value="Sigma_54_int_dom_ATP-bd_1"/>
</dbReference>
<dbReference type="GO" id="GO:0007018">
    <property type="term" value="P:microtubule-based movement"/>
    <property type="evidence" value="ECO:0007669"/>
    <property type="project" value="InterPro"/>
</dbReference>
<evidence type="ECO:0000256" key="10">
    <source>
        <dbReference type="ARBA" id="ARBA00023017"/>
    </source>
</evidence>
<organism evidence="18 19">
    <name type="scientific">Cylindrotheca closterium</name>
    <dbReference type="NCBI Taxonomy" id="2856"/>
    <lineage>
        <taxon>Eukaryota</taxon>
        <taxon>Sar</taxon>
        <taxon>Stramenopiles</taxon>
        <taxon>Ochrophyta</taxon>
        <taxon>Bacillariophyta</taxon>
        <taxon>Bacillariophyceae</taxon>
        <taxon>Bacillariophycidae</taxon>
        <taxon>Bacillariales</taxon>
        <taxon>Bacillariaceae</taxon>
        <taxon>Cylindrotheca</taxon>
    </lineage>
</organism>
<dbReference type="InterPro" id="IPR004273">
    <property type="entry name" value="Dynein_heavy_D6_P-loop"/>
</dbReference>
<dbReference type="Gene3D" id="6.10.140.1060">
    <property type="match status" value="1"/>
</dbReference>
<feature type="compositionally biased region" description="Basic and acidic residues" evidence="16">
    <location>
        <begin position="3197"/>
        <end position="3221"/>
    </location>
</feature>
<dbReference type="FunFam" id="3.40.50.300:FF:000122">
    <property type="entry name" value="Cytoplasmic dynein 1 heavy chain"/>
    <property type="match status" value="1"/>
</dbReference>
<dbReference type="InterPro" id="IPR041658">
    <property type="entry name" value="AAA_lid_11"/>
</dbReference>
<keyword evidence="13" id="KW-0206">Cytoskeleton</keyword>
<feature type="coiled-coil region" evidence="15">
    <location>
        <begin position="3356"/>
        <end position="3404"/>
    </location>
</feature>
<dbReference type="SUPFAM" id="SSF52540">
    <property type="entry name" value="P-loop containing nucleoside triphosphate hydrolases"/>
    <property type="match status" value="4"/>
</dbReference>
<dbReference type="Gene3D" id="1.10.8.710">
    <property type="match status" value="1"/>
</dbReference>
<reference evidence="18" key="1">
    <citation type="submission" date="2023-08" db="EMBL/GenBank/DDBJ databases">
        <authorList>
            <person name="Audoor S."/>
            <person name="Bilcke G."/>
        </authorList>
    </citation>
    <scope>NUCLEOTIDE SEQUENCE</scope>
</reference>
<dbReference type="FunFam" id="1.10.287.2620:FF:000001">
    <property type="entry name" value="Cytoplasmic dynein heavy chain 1"/>
    <property type="match status" value="1"/>
</dbReference>
<dbReference type="FunFam" id="3.40.50.300:FF:000373">
    <property type="entry name" value="Cytoplasmic dynein heavy chain 2"/>
    <property type="match status" value="1"/>
</dbReference>
<feature type="coiled-coil region" evidence="15">
    <location>
        <begin position="794"/>
        <end position="821"/>
    </location>
</feature>
<dbReference type="InterPro" id="IPR024317">
    <property type="entry name" value="Dynein_heavy_chain_D4_dom"/>
</dbReference>
<feature type="domain" description="AAA+ ATPase" evidence="17">
    <location>
        <begin position="2152"/>
        <end position="2468"/>
    </location>
</feature>
<dbReference type="Pfam" id="PF12775">
    <property type="entry name" value="AAA_7"/>
    <property type="match status" value="1"/>
</dbReference>
<dbReference type="GO" id="GO:0005524">
    <property type="term" value="F:ATP binding"/>
    <property type="evidence" value="ECO:0007669"/>
    <property type="project" value="UniProtKB-KW"/>
</dbReference>
<dbReference type="FunFam" id="3.40.50.300:FF:001013">
    <property type="entry name" value="Dynein heavy chain, cytoplasmic"/>
    <property type="match status" value="1"/>
</dbReference>
<dbReference type="FunFam" id="3.20.180.20:FF:000002">
    <property type="entry name" value="Cytoplasmic dynein heavy chain 1"/>
    <property type="match status" value="1"/>
</dbReference>
<keyword evidence="7" id="KW-0677">Repeat</keyword>
<dbReference type="InterPro" id="IPR042228">
    <property type="entry name" value="Dynein_linker_3"/>
</dbReference>
<proteinExistence type="inferred from homology"/>
<dbReference type="FunFam" id="1.10.8.720:FF:000003">
    <property type="entry name" value="Cytoplasmic dynein heavy chain 2"/>
    <property type="match status" value="1"/>
</dbReference>
<evidence type="ECO:0000256" key="2">
    <source>
        <dbReference type="ARBA" id="ARBA00008887"/>
    </source>
</evidence>
<dbReference type="GO" id="GO:0005858">
    <property type="term" value="C:axonemal dynein complex"/>
    <property type="evidence" value="ECO:0007669"/>
    <property type="project" value="TreeGrafter"/>
</dbReference>
<evidence type="ECO:0000259" key="17">
    <source>
        <dbReference type="SMART" id="SM00382"/>
    </source>
</evidence>
<feature type="domain" description="AAA+ ATPase" evidence="17">
    <location>
        <begin position="1863"/>
        <end position="1998"/>
    </location>
</feature>
<dbReference type="PROSITE" id="PS00675">
    <property type="entry name" value="SIGMA54_INTERACT_1"/>
    <property type="match status" value="1"/>
</dbReference>
<feature type="region of interest" description="Disordered" evidence="16">
    <location>
        <begin position="3197"/>
        <end position="3236"/>
    </location>
</feature>
<gene>
    <name evidence="18" type="ORF">CYCCA115_LOCUS7522</name>
</gene>
<feature type="domain" description="AAA+ ATPase" evidence="17">
    <location>
        <begin position="2856"/>
        <end position="3022"/>
    </location>
</feature>
<dbReference type="FunFam" id="1.20.58.1120:FF:000013">
    <property type="entry name" value="Dynein heavy chain-like protein"/>
    <property type="match status" value="1"/>
</dbReference>
<dbReference type="Proteomes" id="UP001295423">
    <property type="component" value="Unassembled WGS sequence"/>
</dbReference>
<keyword evidence="10" id="KW-0243">Dynein</keyword>
<dbReference type="Gene3D" id="1.20.58.1120">
    <property type="match status" value="1"/>
</dbReference>
<dbReference type="GO" id="GO:0008569">
    <property type="term" value="F:minus-end-directed microtubule motor activity"/>
    <property type="evidence" value="ECO:0007669"/>
    <property type="project" value="InterPro"/>
</dbReference>
<dbReference type="InterPro" id="IPR042222">
    <property type="entry name" value="Dynein_2_N"/>
</dbReference>
<dbReference type="Pfam" id="PF12774">
    <property type="entry name" value="AAA_6"/>
    <property type="match status" value="1"/>
</dbReference>
<feature type="domain" description="AAA+ ATPase" evidence="17">
    <location>
        <begin position="2511"/>
        <end position="2663"/>
    </location>
</feature>
<dbReference type="InterPro" id="IPR035699">
    <property type="entry name" value="AAA_6"/>
</dbReference>
<keyword evidence="19" id="KW-1185">Reference proteome</keyword>
<dbReference type="Pfam" id="PF17852">
    <property type="entry name" value="Dynein_AAA_lid"/>
    <property type="match status" value="1"/>
</dbReference>
<dbReference type="CDD" id="cd00009">
    <property type="entry name" value="AAA"/>
    <property type="match status" value="2"/>
</dbReference>
<dbReference type="GO" id="GO:0045505">
    <property type="term" value="F:dynein intermediate chain binding"/>
    <property type="evidence" value="ECO:0007669"/>
    <property type="project" value="InterPro"/>
</dbReference>
<dbReference type="Gene3D" id="1.10.8.1220">
    <property type="match status" value="1"/>
</dbReference>
<dbReference type="InterPro" id="IPR003593">
    <property type="entry name" value="AAA+_ATPase"/>
</dbReference>
<dbReference type="Gene3D" id="1.20.920.20">
    <property type="match status" value="1"/>
</dbReference>
<dbReference type="Gene3D" id="1.10.8.720">
    <property type="entry name" value="Region D6 of dynein motor"/>
    <property type="match status" value="1"/>
</dbReference>
<keyword evidence="11 15" id="KW-0175">Coiled coil</keyword>
<dbReference type="InterPro" id="IPR043157">
    <property type="entry name" value="Dynein_AAA1S"/>
</dbReference>
<keyword evidence="5" id="KW-0963">Cytoplasm</keyword>
<evidence type="ECO:0000256" key="1">
    <source>
        <dbReference type="ARBA" id="ARBA00004245"/>
    </source>
</evidence>
<sequence length="4195" mass="474875">MAGFSQNPLEYIRMACDVHLGSSPSKDAVEIFLGKSPCLFVWIDTTEGIAMVGDVLPDKHKAAVAFLGGPSEDDGEAGGASKPMQCVTLQPSLVSSDESSTDEDEADAFGTSQSTVLHALQLYTRHLFLPAVKQGSDTAVLQDKIRELDVAIGQSQRSARLPHVQLQVDAEIELVASTVSGSKNLDWQELGLAAHLTDDDALNRLQSGVSQWITQIRKLTVLPKTTPFPMIAEETNADLEEIAFWNQLHQELQSIQRQLASPGVEVTLALLREAKRFVATLALENNTGLEQAVSYAQDVEHFLKSYPVVEFQAARDFEKISQVTNSIFDHLPKIRQSRYYSLERSARLLEATTLTLRRAIDGILQEQYSNFLFMDYKEYESKVRYPTQDIFVQFEDRWEQFKDFFLEQGRRRKIASPAKLLDNIELHHLPLSNRLDQIHNFRANHERLREVVLQVLQDEEDEQGAIQTVESTPRHIFSTLNVLDLSAGGSKAMEAALEEYDIQMDAMEERLARLLRDKLTACQDAEDMFRVFARFKLLLTRTRVRVAVKEFQMQLIATVAQAVEKLQSKFTLKYESSSAARISRLRGIPPIAGKILWAKQMERQVNALMDRMGNVLGPNWGQHLEGRQLRKSGDELLAKLDAKSFFRSWITEWEKELTNQASSRLHSFPVVIELDRENMLFAKVNFDEKSELLFKEIRHLKWLGFERDVPRTLTMVSEDAITRYPFAMAIKTALRSYQSVRRLISPELEPLVMPQLLDVREIVSEAFDVKLDTSKAIAKKRRIRWDSRELSEWVSRLSDSITKLEERVEQLLQTCDKVDAALKSLEIVEYDPAKLKTVIENIQRSIDEMSLSGYSDLASWVKVLDERLAVVLAARLETALESWNYLFSDSQPEGNEDPETTMPSKMETVSIPTISVEILLRNQEISAVPAVPTVRSLFLNKLHDFIGIVCNLPRPQSGRFEVFDNTATAYVGPVDDESFDRLIHMVPSKVVAQAYGRIEERIVDIADFIDQWLAYQTLWDTQVSDVAASVGTDIEKWQALLLESAEARSALDLSATFAEFGPVAVKYNKVQSQINLKYDSWQKELQSSFATILSQCIADAHDRMIDAKSKLEAASLESSSGTENIVMGVFFIEEMKEKKLSWIEEIARLESSERLLKKQRHHFRSDWMETTMVKGQFDLMQQILERRSQTMEQQYPLLQARISAEEKSAAKRALELISEWGKDKPLRGNMPPSEAMGMLAKFEFNLNKAKTHQENLVKAKDALGLEHTAESNAISECLEELLALKEVWEAVMKPHDKLQEIKEIPWSTAVMRKIRRALDDLLAEMRSLPNRIRQYDAYTHMHDQVKGFISGHSVLSDLKTEALKDRHWKTILKRLGITSLFSELTVGDLWDTGVLARKKDIDEILTVAQGEMALEVFLGQVRDRWMKQELELVLFQNRVRLIRGWDDLFATLDDHIGGLALMKSSPYYRSVREFQEEGKLWEDRLTKLREAFDAWIDVQRRWVYLEGILFGSSDIKAQLPAEWSRFKSVDSEFITLMRRIAGRPYAMEVLNIENLQRSLERLGNLMGVIQRALGEYLEKQRRDFSRFYFLGDDDLLEIMGNGNEPVKVLTHVSKMFAGIAGARYNRENMPEDMIARLDAMVSKDGEIVPFNEPIEVMQGSKVKQWLNELEEKMKLTLALLLEQAVSEDSSSGLSFGDEDKKQFVEWATKFPAQVMILATQINWSMGVDEALHSKNSNESLKQNLAKLEWKLEVMAETVLKELPPESRKKFEQMITELVHQRDVVRDLMNEQVESPTDFRWLYHLRYTYNPSAPKVTEKLMISLSNAKFYYGFEYLGIGERLVQTPLTDKAYLTLTQALHFRMGGSPFGPAGTGKTETVKALGAQLGRFVLVFNCDETFDFSAMGRLFAGLCQVGAWGCFDEFNRLEERILSAVSQQILSIQRGLLDRQSHIDLLGRSIKLNSDVATFITMNPGYAGRSNLPDNLKSLFRSVAMVVPDRKLIAQVMLYSQGIVTAELLAPKVVDLFLLCEDRMSKQRHYDFGLRALKTLLVSAGALKRQAIDGKGELEEESLADEERKAIIVGACNNVLPKLIAEDMVIFKDVLEEVFPGSEVSKMDDEKIKAEMLKICEEKGYSPSDSFVQKVLQLNQVIEMRHGIMVVGPCGVGKSTALDVLLEALERVDGTKGDMYRIDPKAINKEHLYGSLDGTTLEWTDGVFTSLLRRIIDNQKGESERRHWVVFDGDVDPEWAENLNSVLDDNKILTLPSGERLGIPNNMRIILEVDSLEFATPATVSRCGMVWFSEDTVTAEMSLEHLLARLLKDDLTGDRGGDKEIPAAQTHFLDAIRPLVLSDSSRSVVLEALDFAMGTDHVMEPSRERLLNTFRALLIQGIGLAIAYDENHPDFPMTGDHMEKFAKGWLLHSLMWAFAGSSSWEIRKKFGDLLLRASGVMLPNEEYSLVDYRVRVENGEYELWSESVPRMEIESHRVSSTDVVITTTDTVRHSDILGAWLDSRIPLVLCGPPGSGKTMTLTSVLQSVQGAVLASLNFSSRTTPEIILKVFHQYCKYVRRGKDIILEPAESLGAQSWLVVFCDEINLPEEDSYGTQKVIMFMRQLVEQGGFWREDNVWVKINRIQFVGACNPPTDAGRVEMSHRFLRHVPLLLVDFPEKDSLMQIYRTFNGGMMKLFPNLKGETDPMTEAMVEVYTENQKRFNPSIQPQYFYSPRELSRWVRGIYEAIVNMDQGVTREELTRIWAHEGLRLFCDRLVLEDDRVWCHNKIDEVAQKWFAGVDFDVALKRPLFYTSWLSKETRKVEREELKEFLAARLRVFYEEELDVPLVIFDEVLEHILRIDRVLRQPMGHLLLCGDSGAGKTVLSKFVSWMNGLNIFQIKAHSRYGMDDFNEDLRTVMRRVGVDGEKICFIFDEANVLSSGFLEAMNALLASGEVPGLFEGDEYNALMNACRDSAARDGVILDSDEELYRRFTGIVQRNLHVVFTINPSGGDWKNRSTTSPALFNRCVVDWFGTWGSKAMGEVGKEFTLRLDMGDAESIGGSWGIGEGESLMERVAAVFEGANEGGLRQAVVAALVDIHKIAKTTAESAAAEPSSITRTYLSPRDYLTLIKNFVTCLNKRREEVEDEQLHVNAGLEKLRQTQENVAELKLSLGAKTRELKEKETLANEKLQQMVADQNIAEKRKAEAEKMSTEVKKQQIEIDKRKSEAQRDLDEAEPALRSAQQSVRGIKKRDLDEVRNLARPPNNVKLTLECVAIMLGEKRTEWTDVRKLLSKSDFITNILNFDADKLSSKQIQLVQEKYLGGNPELTTQTVMRSSKACGPLYMWAESQIKYSTVYNRIQPLRDEVEQLENDSTVVKEKLETVESEVNSLETSIAQYKSDYALLIRDVEALKGEMGTVTTKVDRAESLLKSLGHESERWQKSSEGFQTIMRSLVGDGLLMAAFLTYAGFFDFKIRSLMMAKWKNTLDILGIEHREDLGVVESLSKASTRLAWQAEGLPADQLSLENGVILDDCVRFPLVIDPSGQAISFLMKKYQDDKIQKTSFLDKAFMKTLAGAVRFGTALLVENVEHIDPILNPLLNKELQRTGGRTLVRIGTEEIDYSPRFKIILSTKNPAVKLTPDICSRVTLVNFTVTPASLQSQSLSHVVRCEKPELESQRASLLKLQGEQNVKLRELEDQMLAKISACEGSILDDDQVVAGMEVLMKEGSQVEEQIARSEEVMTQVHLAVSRFEPFAVFCRKVFILLGALRDINFLYEFSSTAFMVILEDVLQNAQKSGSEDETVRIGALKQAFFNEICARVARGLKADDKVVFALLLGRLFTGDESMGTQDAISPNVYINEITALGDDFPWQGRGLNELMNVTEKELGPTVPLMLCSAPGHDVSGRIEAMAREFQKELSSIAMGSSEGFESVDSLFSAASKRGSWLMLKNCHLCTDWLQETFVKRLQSLGQNTHPDFRLFITCEINPKLPTALLRLSDTIVAEAPTGLKASITRFFSSISHNRFDSPVRNRLYLLLAWTHAVIQERLRYVPQGWSEKYEFTEADSTHALDVIDALIKDMSSEADALDPEKLPWDAIRSTLRKGVFGGRVTQPVDQDALDKLVNDLFVPESFNLGFQLVVGLPDAPTLPEGTSKEECFSWIASLTTHSPPTFVGLGADAEQELEFRKAQSIKEKIDRVAAKQAKEDS</sequence>
<dbReference type="Gene3D" id="3.20.180.20">
    <property type="entry name" value="Dynein heavy chain, N-terminal domain 2"/>
    <property type="match status" value="1"/>
</dbReference>
<dbReference type="InterPro" id="IPR013602">
    <property type="entry name" value="Dynein_heavy_linker"/>
</dbReference>
<dbReference type="Gene3D" id="1.20.920.30">
    <property type="match status" value="1"/>
</dbReference>
<dbReference type="Pfam" id="PF22597">
    <property type="entry name" value="DYN_lid"/>
    <property type="match status" value="1"/>
</dbReference>
<dbReference type="PANTHER" id="PTHR46532">
    <property type="entry name" value="MALE FERTILITY FACTOR KL5"/>
    <property type="match status" value="1"/>
</dbReference>
<dbReference type="InterPro" id="IPR041466">
    <property type="entry name" value="Dynein_AAA5_ext"/>
</dbReference>
<comment type="subcellular location">
    <subcellularLocation>
        <location evidence="1">Cytoplasm</location>
        <location evidence="1">Cytoskeleton</location>
    </subcellularLocation>
</comment>
<evidence type="ECO:0000313" key="19">
    <source>
        <dbReference type="Proteomes" id="UP001295423"/>
    </source>
</evidence>
<dbReference type="InterPro" id="IPR026983">
    <property type="entry name" value="DHC"/>
</dbReference>
<dbReference type="Gene3D" id="1.10.287.2620">
    <property type="match status" value="1"/>
</dbReference>
<evidence type="ECO:0000256" key="11">
    <source>
        <dbReference type="ARBA" id="ARBA00023054"/>
    </source>
</evidence>
<comment type="caution">
    <text evidence="18">The sequence shown here is derived from an EMBL/GenBank/DDBJ whole genome shotgun (WGS) entry which is preliminary data.</text>
</comment>